<evidence type="ECO:0000256" key="2">
    <source>
        <dbReference type="ARBA" id="ARBA00007870"/>
    </source>
</evidence>
<dbReference type="NCBIfam" id="TIGR00745">
    <property type="entry name" value="apbA_panE"/>
    <property type="match status" value="1"/>
</dbReference>
<dbReference type="PANTHER" id="PTHR21708:SF26">
    <property type="entry name" value="2-DEHYDROPANTOATE 2-REDUCTASE"/>
    <property type="match status" value="1"/>
</dbReference>
<evidence type="ECO:0000259" key="12">
    <source>
        <dbReference type="Pfam" id="PF02558"/>
    </source>
</evidence>
<evidence type="ECO:0000313" key="15">
    <source>
        <dbReference type="Proteomes" id="UP001242732"/>
    </source>
</evidence>
<dbReference type="Proteomes" id="UP001242732">
    <property type="component" value="Chromosome"/>
</dbReference>
<evidence type="ECO:0000256" key="3">
    <source>
        <dbReference type="ARBA" id="ARBA00013014"/>
    </source>
</evidence>
<evidence type="ECO:0000259" key="13">
    <source>
        <dbReference type="Pfam" id="PF08546"/>
    </source>
</evidence>
<reference evidence="14 15" key="1">
    <citation type="submission" date="2023-06" db="EMBL/GenBank/DDBJ databases">
        <authorList>
            <person name="Ham H."/>
            <person name="Park D.S."/>
        </authorList>
    </citation>
    <scope>NUCLEOTIDE SEQUENCE [LARGE SCALE GENOMIC DNA]</scope>
    <source>
        <strain evidence="14 15">KACC 17005</strain>
    </source>
</reference>
<dbReference type="Pfam" id="PF02558">
    <property type="entry name" value="ApbA"/>
    <property type="match status" value="1"/>
</dbReference>
<sequence length="345" mass="35005">MTASPSAAPAGGLPPSPSDPATPPLRIAVMGAGAVGCYFGALLARAGHAVTLIGRPAHVEAIRANGLRLQTATLDENVPMAADTDPAAVRGADVVMFCVKSTDTEDAARQIQPHLAPGALVLTLQNGVDNDERVRGVLGDAHPVAAAVVYVATEMAGPGHVRHHGRGELVIAPSPRSAAVAQQFSAAGIATEISGNVRGALWAKLVLNCAYNAISALAQQPYGRLVQTPGVADVIADVVAECLAVAEADGIQIPGDVGAAVNRIAATMPGQMSSTAQDLARGKPSEIDHLNGYVVARGKAVGVGTPVNRVLWVLVKVVEAGNRSFDTGVLSAGLAGLPSAGQLRR</sequence>
<feature type="domain" description="Ketopantoate reductase N-terminal" evidence="12">
    <location>
        <begin position="27"/>
        <end position="174"/>
    </location>
</feature>
<proteinExistence type="inferred from homology"/>
<dbReference type="PANTHER" id="PTHR21708">
    <property type="entry name" value="PROBABLE 2-DEHYDROPANTOATE 2-REDUCTASE"/>
    <property type="match status" value="1"/>
</dbReference>
<dbReference type="SUPFAM" id="SSF48179">
    <property type="entry name" value="6-phosphogluconate dehydrogenase C-terminal domain-like"/>
    <property type="match status" value="1"/>
</dbReference>
<feature type="region of interest" description="Disordered" evidence="11">
    <location>
        <begin position="1"/>
        <end position="20"/>
    </location>
</feature>
<evidence type="ECO:0000256" key="9">
    <source>
        <dbReference type="ARBA" id="ARBA00048793"/>
    </source>
</evidence>
<comment type="pathway">
    <text evidence="1 10">Cofactor biosynthesis; (R)-pantothenate biosynthesis; (R)-pantoate from 3-methyl-2-oxobutanoate: step 2/2.</text>
</comment>
<dbReference type="RefSeq" id="WP_011794541.1">
    <property type="nucleotide sequence ID" value="NZ_CP023687.1"/>
</dbReference>
<evidence type="ECO:0000256" key="6">
    <source>
        <dbReference type="ARBA" id="ARBA00022857"/>
    </source>
</evidence>
<evidence type="ECO:0000256" key="4">
    <source>
        <dbReference type="ARBA" id="ARBA00019465"/>
    </source>
</evidence>
<dbReference type="InterPro" id="IPR036291">
    <property type="entry name" value="NAD(P)-bd_dom_sf"/>
</dbReference>
<dbReference type="Gene3D" id="3.40.50.720">
    <property type="entry name" value="NAD(P)-binding Rossmann-like Domain"/>
    <property type="match status" value="1"/>
</dbReference>
<evidence type="ECO:0000256" key="7">
    <source>
        <dbReference type="ARBA" id="ARBA00023002"/>
    </source>
</evidence>
<evidence type="ECO:0000256" key="5">
    <source>
        <dbReference type="ARBA" id="ARBA00022655"/>
    </source>
</evidence>
<dbReference type="Pfam" id="PF08546">
    <property type="entry name" value="ApbA_C"/>
    <property type="match status" value="1"/>
</dbReference>
<protein>
    <recommendedName>
        <fullName evidence="4 10">2-dehydropantoate 2-reductase</fullName>
        <ecNumber evidence="3 10">1.1.1.169</ecNumber>
    </recommendedName>
    <alternativeName>
        <fullName evidence="8 10">Ketopantoate reductase</fullName>
    </alternativeName>
</protein>
<dbReference type="InterPro" id="IPR013752">
    <property type="entry name" value="KPA_reductase"/>
</dbReference>
<evidence type="ECO:0000256" key="10">
    <source>
        <dbReference type="RuleBase" id="RU362068"/>
    </source>
</evidence>
<gene>
    <name evidence="14" type="ORF">QRO08_17840</name>
</gene>
<accession>A0ABY9AL51</accession>
<dbReference type="GeneID" id="79791064"/>
<dbReference type="InterPro" id="IPR003710">
    <property type="entry name" value="ApbA"/>
</dbReference>
<feature type="compositionally biased region" description="Low complexity" evidence="11">
    <location>
        <begin position="1"/>
        <end position="11"/>
    </location>
</feature>
<comment type="similarity">
    <text evidence="2 10">Belongs to the ketopantoate reductase family.</text>
</comment>
<keyword evidence="6 10" id="KW-0521">NADP</keyword>
<dbReference type="SUPFAM" id="SSF51735">
    <property type="entry name" value="NAD(P)-binding Rossmann-fold domains"/>
    <property type="match status" value="1"/>
</dbReference>
<keyword evidence="7 10" id="KW-0560">Oxidoreductase</keyword>
<keyword evidence="5 10" id="KW-0566">Pantothenate biosynthesis</keyword>
<keyword evidence="15" id="KW-1185">Reference proteome</keyword>
<dbReference type="InterPro" id="IPR013328">
    <property type="entry name" value="6PGD_dom2"/>
</dbReference>
<dbReference type="EC" id="1.1.1.169" evidence="3 10"/>
<evidence type="ECO:0000256" key="1">
    <source>
        <dbReference type="ARBA" id="ARBA00004994"/>
    </source>
</evidence>
<name>A0ABY9AL51_PARCI</name>
<evidence type="ECO:0000256" key="8">
    <source>
        <dbReference type="ARBA" id="ARBA00032024"/>
    </source>
</evidence>
<comment type="function">
    <text evidence="10">Catalyzes the NADPH-dependent reduction of ketopantoate into pantoic acid.</text>
</comment>
<dbReference type="EMBL" id="CP127363">
    <property type="protein sequence ID" value="WIY47676.1"/>
    <property type="molecule type" value="Genomic_DNA"/>
</dbReference>
<evidence type="ECO:0000313" key="14">
    <source>
        <dbReference type="EMBL" id="WIY47676.1"/>
    </source>
</evidence>
<dbReference type="InterPro" id="IPR008927">
    <property type="entry name" value="6-PGluconate_DH-like_C_sf"/>
</dbReference>
<dbReference type="InterPro" id="IPR013332">
    <property type="entry name" value="KPR_N"/>
</dbReference>
<dbReference type="InterPro" id="IPR051402">
    <property type="entry name" value="KPR-Related"/>
</dbReference>
<dbReference type="Gene3D" id="1.10.1040.10">
    <property type="entry name" value="N-(1-d-carboxylethyl)-l-norvaline Dehydrogenase, domain 2"/>
    <property type="match status" value="1"/>
</dbReference>
<comment type="catalytic activity">
    <reaction evidence="9 10">
        <text>(R)-pantoate + NADP(+) = 2-dehydropantoate + NADPH + H(+)</text>
        <dbReference type="Rhea" id="RHEA:16233"/>
        <dbReference type="ChEBI" id="CHEBI:11561"/>
        <dbReference type="ChEBI" id="CHEBI:15378"/>
        <dbReference type="ChEBI" id="CHEBI:15980"/>
        <dbReference type="ChEBI" id="CHEBI:57783"/>
        <dbReference type="ChEBI" id="CHEBI:58349"/>
        <dbReference type="EC" id="1.1.1.169"/>
    </reaction>
</comment>
<organism evidence="14 15">
    <name type="scientific">Paracidovorax citrulli</name>
    <name type="common">Acidovorax citrulli</name>
    <dbReference type="NCBI Taxonomy" id="80869"/>
    <lineage>
        <taxon>Bacteria</taxon>
        <taxon>Pseudomonadati</taxon>
        <taxon>Pseudomonadota</taxon>
        <taxon>Betaproteobacteria</taxon>
        <taxon>Burkholderiales</taxon>
        <taxon>Comamonadaceae</taxon>
        <taxon>Paracidovorax</taxon>
    </lineage>
</organism>
<evidence type="ECO:0000256" key="11">
    <source>
        <dbReference type="SAM" id="MobiDB-lite"/>
    </source>
</evidence>
<feature type="domain" description="Ketopantoate reductase C-terminal" evidence="13">
    <location>
        <begin position="196"/>
        <end position="319"/>
    </location>
</feature>